<gene>
    <name evidence="1" type="ORF">DI586_02555</name>
</gene>
<organism evidence="1 2">
    <name type="scientific">Micavibrio aeruginosavorus</name>
    <dbReference type="NCBI Taxonomy" id="349221"/>
    <lineage>
        <taxon>Bacteria</taxon>
        <taxon>Pseudomonadati</taxon>
        <taxon>Bdellovibrionota</taxon>
        <taxon>Bdellovibrionia</taxon>
        <taxon>Bdellovibrionales</taxon>
        <taxon>Pseudobdellovibrionaceae</taxon>
        <taxon>Micavibrio</taxon>
    </lineage>
</organism>
<evidence type="ECO:0000313" key="1">
    <source>
        <dbReference type="EMBL" id="PZP56794.1"/>
    </source>
</evidence>
<dbReference type="AlphaFoldDB" id="A0A2W5FQV0"/>
<evidence type="ECO:0000313" key="2">
    <source>
        <dbReference type="Proteomes" id="UP000249739"/>
    </source>
</evidence>
<name>A0A2W5FQV0_9BACT</name>
<proteinExistence type="predicted"/>
<sequence length="79" mass="8294">MSILPGYADRVGPKLAFDKVAELVGAPSSPENDKDLKIVVQGLCASYPGFDETAKAVDEVKAKRPDIAAQVLQPAQAPS</sequence>
<dbReference type="Proteomes" id="UP000249739">
    <property type="component" value="Unassembled WGS sequence"/>
</dbReference>
<protein>
    <submittedName>
        <fullName evidence="1">Uncharacterized protein</fullName>
    </submittedName>
</protein>
<accession>A0A2W5FQV0</accession>
<reference evidence="1 2" key="1">
    <citation type="submission" date="2017-08" db="EMBL/GenBank/DDBJ databases">
        <title>Infants hospitalized years apart are colonized by the same room-sourced microbial strains.</title>
        <authorList>
            <person name="Brooks B."/>
            <person name="Olm M.R."/>
            <person name="Firek B.A."/>
            <person name="Baker R."/>
            <person name="Thomas B.C."/>
            <person name="Morowitz M.J."/>
            <person name="Banfield J.F."/>
        </authorList>
    </citation>
    <scope>NUCLEOTIDE SEQUENCE [LARGE SCALE GENOMIC DNA]</scope>
    <source>
        <strain evidence="1">S2_006_000_R2_64</strain>
    </source>
</reference>
<comment type="caution">
    <text evidence="1">The sequence shown here is derived from an EMBL/GenBank/DDBJ whole genome shotgun (WGS) entry which is preliminary data.</text>
</comment>
<dbReference type="EMBL" id="QFOT01000015">
    <property type="protein sequence ID" value="PZP56794.1"/>
    <property type="molecule type" value="Genomic_DNA"/>
</dbReference>